<dbReference type="EMBL" id="AHEV01000022">
    <property type="protein sequence ID" value="EJR38000.1"/>
    <property type="molecule type" value="Genomic_DNA"/>
</dbReference>
<dbReference type="Gene3D" id="1.10.10.10">
    <property type="entry name" value="Winged helix-like DNA-binding domain superfamily/Winged helix DNA-binding domain"/>
    <property type="match status" value="1"/>
</dbReference>
<dbReference type="SUPFAM" id="SSF88659">
    <property type="entry name" value="Sigma3 and sigma4 domains of RNA polymerase sigma factors"/>
    <property type="match status" value="1"/>
</dbReference>
<dbReference type="Proteomes" id="UP000006976">
    <property type="component" value="Unassembled WGS sequence"/>
</dbReference>
<feature type="domain" description="RNA polymerase sigma factor 70 region 4 type 2" evidence="1">
    <location>
        <begin position="42"/>
        <end position="94"/>
    </location>
</feature>
<accession>A0ABC9R293</accession>
<proteinExistence type="predicted"/>
<dbReference type="InterPro" id="IPR013249">
    <property type="entry name" value="RNA_pol_sigma70_r4_t2"/>
</dbReference>
<evidence type="ECO:0000313" key="2">
    <source>
        <dbReference type="EMBL" id="EJR38000.1"/>
    </source>
</evidence>
<evidence type="ECO:0000259" key="1">
    <source>
        <dbReference type="Pfam" id="PF08281"/>
    </source>
</evidence>
<dbReference type="InterPro" id="IPR036388">
    <property type="entry name" value="WH-like_DNA-bd_sf"/>
</dbReference>
<comment type="caution">
    <text evidence="2">The sequence shown here is derived from an EMBL/GenBank/DDBJ whole genome shotgun (WGS) entry which is preliminary data.</text>
</comment>
<name>A0ABC9R293_BACMY</name>
<reference evidence="2 3" key="1">
    <citation type="submission" date="2012-04" db="EMBL/GenBank/DDBJ databases">
        <title>The Genome Sequence of Bacillus cereus VD078.</title>
        <authorList>
            <consortium name="The Broad Institute Genome Sequencing Platform"/>
            <consortium name="The Broad Institute Genome Sequencing Center for Infectious Disease"/>
            <person name="Feldgarden M."/>
            <person name="Van der Auwera G.A."/>
            <person name="Mahillon J."/>
            <person name="Duprez V."/>
            <person name="Timmery S."/>
            <person name="Mattelet C."/>
            <person name="Dierick K."/>
            <person name="Sun M."/>
            <person name="Yu Z."/>
            <person name="Zhu L."/>
            <person name="Hu X."/>
            <person name="Shank E.B."/>
            <person name="Swiecicka I."/>
            <person name="Hansen B.M."/>
            <person name="Andrup L."/>
            <person name="Young S.K."/>
            <person name="Zeng Q."/>
            <person name="Gargeya S."/>
            <person name="Fitzgerald M."/>
            <person name="Haas B."/>
            <person name="Abouelleil A."/>
            <person name="Alvarado L."/>
            <person name="Arachchi H.M."/>
            <person name="Berlin A."/>
            <person name="Chapman S.B."/>
            <person name="Goldberg J."/>
            <person name="Griggs A."/>
            <person name="Gujja S."/>
            <person name="Hansen M."/>
            <person name="Howarth C."/>
            <person name="Imamovic A."/>
            <person name="Larimer J."/>
            <person name="McCowen C."/>
            <person name="Montmayeur A."/>
            <person name="Murphy C."/>
            <person name="Neiman D."/>
            <person name="Pearson M."/>
            <person name="Priest M."/>
            <person name="Roberts A."/>
            <person name="Saif S."/>
            <person name="Shea T."/>
            <person name="Sisk P."/>
            <person name="Sykes S."/>
            <person name="Wortman J."/>
            <person name="Nusbaum C."/>
            <person name="Birren B."/>
        </authorList>
    </citation>
    <scope>NUCLEOTIDE SEQUENCE [LARGE SCALE GENOMIC DNA]</scope>
    <source>
        <strain evidence="2 3">VD078</strain>
    </source>
</reference>
<dbReference type="Pfam" id="PF08281">
    <property type="entry name" value="Sigma70_r4_2"/>
    <property type="match status" value="1"/>
</dbReference>
<protein>
    <submittedName>
        <fullName evidence="2">Sigma-70 family RNA polymerase sigma factor</fullName>
    </submittedName>
</protein>
<sequence length="102" mass="12207">MIGITKLKALEYKKKVYKENKIDKDVEIETGIHDKYEIEQEEEIMEIVQDLNTKDRYIFLKRYIDGYSIDDIAKELKVTADYIYNRISRGKKKLQKLWKGSV</sequence>
<gene>
    <name evidence="2" type="ORF">III_03753</name>
</gene>
<dbReference type="AlphaFoldDB" id="A0ABC9R293"/>
<dbReference type="InterPro" id="IPR013324">
    <property type="entry name" value="RNA_pol_sigma_r3/r4-like"/>
</dbReference>
<organism evidence="2 3">
    <name type="scientific">Bacillus mycoides</name>
    <dbReference type="NCBI Taxonomy" id="1405"/>
    <lineage>
        <taxon>Bacteria</taxon>
        <taxon>Bacillati</taxon>
        <taxon>Bacillota</taxon>
        <taxon>Bacilli</taxon>
        <taxon>Bacillales</taxon>
        <taxon>Bacillaceae</taxon>
        <taxon>Bacillus</taxon>
        <taxon>Bacillus cereus group</taxon>
    </lineage>
</organism>
<evidence type="ECO:0000313" key="3">
    <source>
        <dbReference type="Proteomes" id="UP000006976"/>
    </source>
</evidence>